<name>A0A2Z2J2U3_CORST</name>
<dbReference type="InterPro" id="IPR007569">
    <property type="entry name" value="DUF559"/>
</dbReference>
<evidence type="ECO:0000259" key="1">
    <source>
        <dbReference type="Pfam" id="PF04480"/>
    </source>
</evidence>
<accession>A0A2Z2J2U3</accession>
<reference evidence="2 3" key="1">
    <citation type="submission" date="2017-05" db="EMBL/GenBank/DDBJ databases">
        <title>Complete genome sequence of Corynebacterium striatum KC-Na-1 isolated from Neophocaena asiaeorientalis in Korea.</title>
        <authorList>
            <person name="Kim J.H."/>
            <person name="Lee K."/>
        </authorList>
    </citation>
    <scope>NUCLEOTIDE SEQUENCE [LARGE SCALE GENOMIC DNA]</scope>
    <source>
        <strain evidence="2 3">KC-Na-01</strain>
    </source>
</reference>
<gene>
    <name evidence="2" type="ORF">CBE89_10605</name>
</gene>
<evidence type="ECO:0000313" key="3">
    <source>
        <dbReference type="Proteomes" id="UP000250197"/>
    </source>
</evidence>
<sequence>MTLPTGMLTQCMETRCTDVSRTCIDIARLHSFEEGLVAMDSALRQQLTTREQLTRTLTAMGRVKGAKNARLAIKHASALSESPFESYFRGIAIAEKLGRKIVPQFVIPPNLRADVCIDGAVVVEIDGGTKYDGSTYGKSAEQTILAERQREKFIQNQGLMVLRYSPRELLMDRERVVSEVRHALEMVQSKGSQANGPFAGRRAS</sequence>
<dbReference type="Gene3D" id="3.40.960.10">
    <property type="entry name" value="VSR Endonuclease"/>
    <property type="match status" value="1"/>
</dbReference>
<dbReference type="Pfam" id="PF04480">
    <property type="entry name" value="DUF559"/>
    <property type="match status" value="1"/>
</dbReference>
<dbReference type="AlphaFoldDB" id="A0A2Z2J2U3"/>
<evidence type="ECO:0000313" key="2">
    <source>
        <dbReference type="EMBL" id="ART21885.1"/>
    </source>
</evidence>
<feature type="domain" description="DUF559" evidence="1">
    <location>
        <begin position="115"/>
        <end position="184"/>
    </location>
</feature>
<organism evidence="2 3">
    <name type="scientific">Corynebacterium striatum</name>
    <dbReference type="NCBI Taxonomy" id="43770"/>
    <lineage>
        <taxon>Bacteria</taxon>
        <taxon>Bacillati</taxon>
        <taxon>Actinomycetota</taxon>
        <taxon>Actinomycetes</taxon>
        <taxon>Mycobacteriales</taxon>
        <taxon>Corynebacteriaceae</taxon>
        <taxon>Corynebacterium</taxon>
    </lineage>
</organism>
<dbReference type="KEGG" id="cstr:CBE89_10605"/>
<proteinExistence type="predicted"/>
<dbReference type="EMBL" id="CP021252">
    <property type="protein sequence ID" value="ART21885.1"/>
    <property type="molecule type" value="Genomic_DNA"/>
</dbReference>
<dbReference type="Proteomes" id="UP000250197">
    <property type="component" value="Chromosome"/>
</dbReference>
<protein>
    <recommendedName>
        <fullName evidence="1">DUF559 domain-containing protein</fullName>
    </recommendedName>
</protein>